<feature type="region of interest" description="Disordered" evidence="14">
    <location>
        <begin position="442"/>
        <end position="477"/>
    </location>
</feature>
<gene>
    <name evidence="16" type="ORF">TWF718_001777</name>
</gene>
<dbReference type="GO" id="GO:0046872">
    <property type="term" value="F:metal ion binding"/>
    <property type="evidence" value="ECO:0007669"/>
    <property type="project" value="UniProtKB-KW"/>
</dbReference>
<feature type="compositionally biased region" description="Pro residues" evidence="14">
    <location>
        <begin position="531"/>
        <end position="544"/>
    </location>
</feature>
<dbReference type="GO" id="GO:0000333">
    <property type="term" value="C:telomerase catalytic core complex"/>
    <property type="evidence" value="ECO:0007669"/>
    <property type="project" value="TreeGrafter"/>
</dbReference>
<dbReference type="InterPro" id="IPR021891">
    <property type="entry name" value="Telomerase_RBD"/>
</dbReference>
<evidence type="ECO:0000256" key="8">
    <source>
        <dbReference type="ARBA" id="ARBA00022842"/>
    </source>
</evidence>
<dbReference type="Gene3D" id="1.10.357.90">
    <property type="match status" value="1"/>
</dbReference>
<feature type="compositionally biased region" description="Basic and acidic residues" evidence="14">
    <location>
        <begin position="18"/>
        <end position="37"/>
    </location>
</feature>
<dbReference type="Pfam" id="PF00078">
    <property type="entry name" value="RVT_1"/>
    <property type="match status" value="1"/>
</dbReference>
<dbReference type="Gene3D" id="3.30.70.2630">
    <property type="match status" value="1"/>
</dbReference>
<feature type="region of interest" description="Disordered" evidence="14">
    <location>
        <begin position="15"/>
        <end position="68"/>
    </location>
</feature>
<dbReference type="Proteomes" id="UP001313282">
    <property type="component" value="Unassembled WGS sequence"/>
</dbReference>
<evidence type="ECO:0000256" key="9">
    <source>
        <dbReference type="ARBA" id="ARBA00022895"/>
    </source>
</evidence>
<name>A0AAN8N942_9PEZI</name>
<dbReference type="GO" id="GO:0070034">
    <property type="term" value="F:telomerase RNA binding"/>
    <property type="evidence" value="ECO:0007669"/>
    <property type="project" value="TreeGrafter"/>
</dbReference>
<dbReference type="SMART" id="SM00975">
    <property type="entry name" value="Telomerase_RBD"/>
    <property type="match status" value="1"/>
</dbReference>
<comment type="function">
    <text evidence="13">Telomerase is a ribonucleoprotein enzyme essential for the replication of chromosome termini in most eukaryotes. It elongates telomeres. It is a reverse transcriptase that adds simple sequence repeats to chromosome ends by copying a template sequence within the RNA component of the enzyme.</text>
</comment>
<dbReference type="CDD" id="cd01648">
    <property type="entry name" value="TERT"/>
    <property type="match status" value="1"/>
</dbReference>
<evidence type="ECO:0000259" key="15">
    <source>
        <dbReference type="PROSITE" id="PS50878"/>
    </source>
</evidence>
<accession>A0AAN8N942</accession>
<feature type="region of interest" description="Disordered" evidence="14">
    <location>
        <begin position="528"/>
        <end position="548"/>
    </location>
</feature>
<evidence type="ECO:0000256" key="14">
    <source>
        <dbReference type="SAM" id="MobiDB-lite"/>
    </source>
</evidence>
<evidence type="ECO:0000313" key="16">
    <source>
        <dbReference type="EMBL" id="KAK6357467.1"/>
    </source>
</evidence>
<comment type="catalytic activity">
    <reaction evidence="12 13">
        <text>DNA(n) + a 2'-deoxyribonucleoside 5'-triphosphate = DNA(n+1) + diphosphate</text>
        <dbReference type="Rhea" id="RHEA:22508"/>
        <dbReference type="Rhea" id="RHEA-COMP:17339"/>
        <dbReference type="Rhea" id="RHEA-COMP:17340"/>
        <dbReference type="ChEBI" id="CHEBI:33019"/>
        <dbReference type="ChEBI" id="CHEBI:61560"/>
        <dbReference type="ChEBI" id="CHEBI:173112"/>
        <dbReference type="EC" id="2.7.7.49"/>
    </reaction>
</comment>
<evidence type="ECO:0000256" key="13">
    <source>
        <dbReference type="RuleBase" id="RU365061"/>
    </source>
</evidence>
<keyword evidence="5 13" id="KW-0808">Transferase</keyword>
<protein>
    <recommendedName>
        <fullName evidence="3 13">Telomerase reverse transcriptase</fullName>
        <ecNumber evidence="2 13">2.7.7.49</ecNumber>
    </recommendedName>
    <alternativeName>
        <fullName evidence="13">Telomerase catalytic subunit</fullName>
    </alternativeName>
</protein>
<keyword evidence="6 13" id="KW-0548">Nucleotidyltransferase</keyword>
<keyword evidence="4 13" id="KW-0158">Chromosome</keyword>
<evidence type="ECO:0000313" key="17">
    <source>
        <dbReference type="Proteomes" id="UP001313282"/>
    </source>
</evidence>
<evidence type="ECO:0000256" key="2">
    <source>
        <dbReference type="ARBA" id="ARBA00012493"/>
    </source>
</evidence>
<dbReference type="InterPro" id="IPR043502">
    <property type="entry name" value="DNA/RNA_pol_sf"/>
</dbReference>
<keyword evidence="11 13" id="KW-0539">Nucleus</keyword>
<dbReference type="InterPro" id="IPR003545">
    <property type="entry name" value="Telomerase_RT"/>
</dbReference>
<keyword evidence="8 13" id="KW-0460">Magnesium</keyword>
<comment type="caution">
    <text evidence="16">The sequence shown here is derived from an EMBL/GenBank/DDBJ whole genome shotgun (WGS) entry which is preliminary data.</text>
</comment>
<evidence type="ECO:0000256" key="5">
    <source>
        <dbReference type="ARBA" id="ARBA00022679"/>
    </source>
</evidence>
<comment type="similarity">
    <text evidence="1 13">Belongs to the reverse transcriptase family. Telomerase subfamily.</text>
</comment>
<evidence type="ECO:0000256" key="4">
    <source>
        <dbReference type="ARBA" id="ARBA00022454"/>
    </source>
</evidence>
<dbReference type="GO" id="GO:0007004">
    <property type="term" value="P:telomere maintenance via telomerase"/>
    <property type="evidence" value="ECO:0007669"/>
    <property type="project" value="TreeGrafter"/>
</dbReference>
<dbReference type="SUPFAM" id="SSF56672">
    <property type="entry name" value="DNA/RNA polymerases"/>
    <property type="match status" value="1"/>
</dbReference>
<feature type="compositionally biased region" description="Polar residues" evidence="14">
    <location>
        <begin position="51"/>
        <end position="68"/>
    </location>
</feature>
<dbReference type="Pfam" id="PF12009">
    <property type="entry name" value="Telomerase_RBD"/>
    <property type="match status" value="1"/>
</dbReference>
<evidence type="ECO:0000256" key="10">
    <source>
        <dbReference type="ARBA" id="ARBA00022918"/>
    </source>
</evidence>
<dbReference type="GO" id="GO:0042162">
    <property type="term" value="F:telomeric DNA binding"/>
    <property type="evidence" value="ECO:0007669"/>
    <property type="project" value="TreeGrafter"/>
</dbReference>
<evidence type="ECO:0000256" key="6">
    <source>
        <dbReference type="ARBA" id="ARBA00022695"/>
    </source>
</evidence>
<dbReference type="PROSITE" id="PS50878">
    <property type="entry name" value="RT_POL"/>
    <property type="match status" value="1"/>
</dbReference>
<dbReference type="Gene3D" id="1.10.132.70">
    <property type="match status" value="1"/>
</dbReference>
<dbReference type="PANTHER" id="PTHR12066">
    <property type="entry name" value="TELOMERASE REVERSE TRANSCRIPTASE"/>
    <property type="match status" value="1"/>
</dbReference>
<dbReference type="PRINTS" id="PR01365">
    <property type="entry name" value="TELOMERASERT"/>
</dbReference>
<reference evidence="16 17" key="1">
    <citation type="submission" date="2019-10" db="EMBL/GenBank/DDBJ databases">
        <authorList>
            <person name="Palmer J.M."/>
        </authorList>
    </citation>
    <scope>NUCLEOTIDE SEQUENCE [LARGE SCALE GENOMIC DNA]</scope>
    <source>
        <strain evidence="16 17">TWF718</strain>
    </source>
</reference>
<sequence length="1302" mass="148991">MASVKRKINLIGPNLEYIDARHEPDPKRQKTVHNDKNKGKKSNKSKEAPVQAQSVPSQDTDGSSQQNVPQEVPVIHHPVLSAYFQTLIPLRQYLSLALKSSRSVATSLISRKKRLLRFKSDGLALNNDVVRLLDTIIVGLLKPIDEVDGSDAFVERALAEKLNATQDERVANSQDELVDCSIAILLQKARASRAWANSPLASGYRIVDSNINSKNVIKFRHFGVDVMSLYTNPHSAEFRSPAWKIITDIVGQETILKLLSMQGDGEGAVLFPLGDKVRRGYHLSSVSTKCYQQYLGSALSEIQLEKKLERKRVGQDGEVSTEVTFTRKQKPSETVLRKPTEIRFVRSRMFYGKPANNKNSEPKTGLPHIHVLNRFYNFKKRDNNVHVLKYIFPRAFGLHNVFTSTVDKRDTAQTFKDYTLREDEIDAIICKSKDDRRLRKILKKKEPPLQPEPGCPDENDDLHHGYVPPPSPLPELNRNERKAYERVENLPQKFRGRILHLVGELIRLQRRCKYHPLLQHYCPSSIINPSAPDPRPRVPAPPPSTQVSPIASMRFKTQVSNRRTSGGSRSIRTSLQGTIPITPLKKTDPGELSPQDPMLLYTTSSHSVYAFIRAVISNIIPLELWGTGKSVLKTREVFFRHMESFVKLRRYETLSLHNVMQGFKLTDFNWIHQKEPNSNGKVKLDVADTKRCTSLLSEFIYYLFDSLVIPLIRAHFYVTESTTDKNRTCYFRHDVWRKLTASHVNKMISTMFTDITSQRARAIMQRRAAKFSTVRLLPKVAGIRVLSNLKRRPMEIDSKTGRRVLGKSINQILKPNHVALTFEKNRQPQAVGAAMFSMGEILKKITEFKDRLVAEGAFGNQKLYFVKADVTSAFDTIPQQRLLEVIEQLYMENKYKIRRQGQIALGSGRAGEAKPKIVFPQIGEPADNEELSVERNRNFVESASMEKKSLIFIDRVACVYHERDALIRELREHVVNNFVQIGKRFYRQSLGIPQGSVMSTLLCNLFYADLEARELPFTQAKTGLLMRLIDDFLFITTNRDHAKRFSDAMHNGFPEYGVVINPEKSLVNFEVDFKGKKINRVFEDTPGFPYCGTLINQKTLEIKRDWARRDGLIVSHLLTIDYGSRPGVKMVDKVSGGWKLLSSAIYLNTTINSRPTIVENLYWSFVDAAMKFYRYYRGLSSRSKYIRKKPQKTPKPINEKQILDMISEFMSLAYTLIMSRENREYDEEGNVIPKEGLIGRIQMRWIVAKAFLRVLGKKQTLFPKVLNWLEGCVKASAGKVDWVFYKAVEDAEVNEIFDTMRY</sequence>
<evidence type="ECO:0000256" key="1">
    <source>
        <dbReference type="ARBA" id="ARBA00008001"/>
    </source>
</evidence>
<dbReference type="PANTHER" id="PTHR12066:SF0">
    <property type="entry name" value="TELOMERASE REVERSE TRANSCRIPTASE"/>
    <property type="match status" value="1"/>
</dbReference>
<evidence type="ECO:0000256" key="11">
    <source>
        <dbReference type="ARBA" id="ARBA00023242"/>
    </source>
</evidence>
<dbReference type="InterPro" id="IPR000477">
    <property type="entry name" value="RT_dom"/>
</dbReference>
<proteinExistence type="inferred from homology"/>
<dbReference type="GO" id="GO:0003720">
    <property type="term" value="F:telomerase activity"/>
    <property type="evidence" value="ECO:0007669"/>
    <property type="project" value="InterPro"/>
</dbReference>
<keyword evidence="9 13" id="KW-0779">Telomere</keyword>
<organism evidence="16 17">
    <name type="scientific">Orbilia javanica</name>
    <dbReference type="NCBI Taxonomy" id="47235"/>
    <lineage>
        <taxon>Eukaryota</taxon>
        <taxon>Fungi</taxon>
        <taxon>Dikarya</taxon>
        <taxon>Ascomycota</taxon>
        <taxon>Pezizomycotina</taxon>
        <taxon>Orbiliomycetes</taxon>
        <taxon>Orbiliales</taxon>
        <taxon>Orbiliaceae</taxon>
        <taxon>Orbilia</taxon>
    </lineage>
</organism>
<evidence type="ECO:0000256" key="12">
    <source>
        <dbReference type="ARBA" id="ARBA00048173"/>
    </source>
</evidence>
<evidence type="ECO:0000256" key="7">
    <source>
        <dbReference type="ARBA" id="ARBA00022723"/>
    </source>
</evidence>
<dbReference type="GO" id="GO:0000781">
    <property type="term" value="C:chromosome, telomeric region"/>
    <property type="evidence" value="ECO:0007669"/>
    <property type="project" value="UniProtKB-SubCell"/>
</dbReference>
<feature type="domain" description="Reverse transcriptase" evidence="15">
    <location>
        <begin position="758"/>
        <end position="1095"/>
    </location>
</feature>
<dbReference type="EC" id="2.7.7.49" evidence="2 13"/>
<comment type="subcellular location">
    <subcellularLocation>
        <location evidence="13">Nucleus</location>
    </subcellularLocation>
    <subcellularLocation>
        <location evidence="13">Chromosome</location>
        <location evidence="13">Telomere</location>
    </subcellularLocation>
</comment>
<evidence type="ECO:0000256" key="3">
    <source>
        <dbReference type="ARBA" id="ARBA00016182"/>
    </source>
</evidence>
<dbReference type="EMBL" id="JAVHNR010000001">
    <property type="protein sequence ID" value="KAK6357467.1"/>
    <property type="molecule type" value="Genomic_DNA"/>
</dbReference>
<keyword evidence="7 13" id="KW-0479">Metal-binding</keyword>
<keyword evidence="10 13" id="KW-0695">RNA-directed DNA polymerase</keyword>
<keyword evidence="17" id="KW-1185">Reference proteome</keyword>